<comment type="cofactor">
    <cofactor evidence="3">
        <name>K(+)</name>
        <dbReference type="ChEBI" id="CHEBI:29103"/>
    </cofactor>
</comment>
<evidence type="ECO:0000256" key="12">
    <source>
        <dbReference type="ARBA" id="ARBA00022958"/>
    </source>
</evidence>
<keyword evidence="14" id="KW-0413">Isomerase</keyword>
<dbReference type="Pfam" id="PF03853">
    <property type="entry name" value="YjeF_N"/>
    <property type="match status" value="2"/>
</dbReference>
<dbReference type="Gene3D" id="3.40.1190.20">
    <property type="match status" value="1"/>
</dbReference>
<accession>A0A6J7DN08</accession>
<evidence type="ECO:0000259" key="21">
    <source>
        <dbReference type="PROSITE" id="PS51383"/>
    </source>
</evidence>
<dbReference type="InterPro" id="IPR029056">
    <property type="entry name" value="Ribokinase-like"/>
</dbReference>
<dbReference type="EMBL" id="CAFBLT010000001">
    <property type="protein sequence ID" value="CAB4869649.1"/>
    <property type="molecule type" value="Genomic_DNA"/>
</dbReference>
<evidence type="ECO:0000256" key="8">
    <source>
        <dbReference type="ARBA" id="ARBA00022723"/>
    </source>
</evidence>
<evidence type="ECO:0000256" key="20">
    <source>
        <dbReference type="ARBA" id="ARBA00049209"/>
    </source>
</evidence>
<dbReference type="HAMAP" id="MF_01965">
    <property type="entry name" value="NADHX_dehydratase"/>
    <property type="match status" value="1"/>
</dbReference>
<reference evidence="23" key="1">
    <citation type="submission" date="2020-05" db="EMBL/GenBank/DDBJ databases">
        <authorList>
            <person name="Chiriac C."/>
            <person name="Salcher M."/>
            <person name="Ghai R."/>
            <person name="Kavagutti S V."/>
        </authorList>
    </citation>
    <scope>NUCLEOTIDE SEQUENCE</scope>
</reference>
<dbReference type="Gene3D" id="3.40.50.10260">
    <property type="entry name" value="YjeF N-terminal domain"/>
    <property type="match status" value="2"/>
</dbReference>
<dbReference type="InterPro" id="IPR000631">
    <property type="entry name" value="CARKD"/>
</dbReference>
<keyword evidence="13" id="KW-0520">NAD</keyword>
<comment type="similarity">
    <text evidence="4">In the N-terminal section; belongs to the NnrE/AIBP family.</text>
</comment>
<evidence type="ECO:0000256" key="4">
    <source>
        <dbReference type="ARBA" id="ARBA00006001"/>
    </source>
</evidence>
<dbReference type="PANTHER" id="PTHR12592:SF0">
    <property type="entry name" value="ATP-DEPENDENT (S)-NAD(P)H-HYDRATE DEHYDRATASE"/>
    <property type="match status" value="1"/>
</dbReference>
<evidence type="ECO:0000256" key="14">
    <source>
        <dbReference type="ARBA" id="ARBA00023235"/>
    </source>
</evidence>
<dbReference type="GO" id="GO:0110051">
    <property type="term" value="P:metabolite repair"/>
    <property type="evidence" value="ECO:0007669"/>
    <property type="project" value="TreeGrafter"/>
</dbReference>
<comment type="catalytic activity">
    <reaction evidence="2">
        <text>(6R)-NADPHX = (6S)-NADPHX</text>
        <dbReference type="Rhea" id="RHEA:32227"/>
        <dbReference type="ChEBI" id="CHEBI:64076"/>
        <dbReference type="ChEBI" id="CHEBI:64077"/>
        <dbReference type="EC" id="5.1.99.6"/>
    </reaction>
</comment>
<dbReference type="GO" id="GO:0052856">
    <property type="term" value="F:NAD(P)HX epimerase activity"/>
    <property type="evidence" value="ECO:0007669"/>
    <property type="project" value="UniProtKB-EC"/>
</dbReference>
<dbReference type="PROSITE" id="PS01050">
    <property type="entry name" value="YJEF_C_2"/>
    <property type="match status" value="1"/>
</dbReference>
<comment type="catalytic activity">
    <reaction evidence="19">
        <text>(6S)-NADHX + ADP = AMP + phosphate + NADH + H(+)</text>
        <dbReference type="Rhea" id="RHEA:32223"/>
        <dbReference type="ChEBI" id="CHEBI:15378"/>
        <dbReference type="ChEBI" id="CHEBI:43474"/>
        <dbReference type="ChEBI" id="CHEBI:57945"/>
        <dbReference type="ChEBI" id="CHEBI:64074"/>
        <dbReference type="ChEBI" id="CHEBI:456215"/>
        <dbReference type="ChEBI" id="CHEBI:456216"/>
        <dbReference type="EC" id="4.2.1.136"/>
    </reaction>
</comment>
<evidence type="ECO:0000256" key="9">
    <source>
        <dbReference type="ARBA" id="ARBA00022741"/>
    </source>
</evidence>
<comment type="similarity">
    <text evidence="5">In the C-terminal section; belongs to the NnrD/CARKD family.</text>
</comment>
<evidence type="ECO:0000256" key="18">
    <source>
        <dbReference type="ARBA" id="ARBA00032624"/>
    </source>
</evidence>
<evidence type="ECO:0000256" key="16">
    <source>
        <dbReference type="ARBA" id="ARBA00023268"/>
    </source>
</evidence>
<comment type="function">
    <text evidence="17">Bifunctional enzyme that catalyzes the epimerization of the S- and R-forms of NAD(P)HX and the dehydration of the S-form of NAD(P)HX at the expense of ADP, which is converted to AMP. This allows the repair of both epimers of NAD(P)HX, a damaged form of NAD(P)H that is a result of enzymatic or heat-dependent hydration.</text>
</comment>
<evidence type="ECO:0000256" key="11">
    <source>
        <dbReference type="ARBA" id="ARBA00022857"/>
    </source>
</evidence>
<evidence type="ECO:0000313" key="24">
    <source>
        <dbReference type="EMBL" id="CAB5033196.1"/>
    </source>
</evidence>
<dbReference type="PANTHER" id="PTHR12592">
    <property type="entry name" value="ATP-DEPENDENT (S)-NAD(P)H-HYDRATE DEHYDRATASE FAMILY MEMBER"/>
    <property type="match status" value="1"/>
</dbReference>
<dbReference type="PROSITE" id="PS51383">
    <property type="entry name" value="YJEF_C_3"/>
    <property type="match status" value="1"/>
</dbReference>
<dbReference type="GO" id="GO:0046872">
    <property type="term" value="F:metal ion binding"/>
    <property type="evidence" value="ECO:0007669"/>
    <property type="project" value="UniProtKB-KW"/>
</dbReference>
<evidence type="ECO:0000256" key="2">
    <source>
        <dbReference type="ARBA" id="ARBA00000909"/>
    </source>
</evidence>
<evidence type="ECO:0000256" key="13">
    <source>
        <dbReference type="ARBA" id="ARBA00023027"/>
    </source>
</evidence>
<dbReference type="AlphaFoldDB" id="A0A6J7DN08"/>
<dbReference type="SUPFAM" id="SSF64153">
    <property type="entry name" value="YjeF N-terminal domain-like"/>
    <property type="match status" value="1"/>
</dbReference>
<organism evidence="23">
    <name type="scientific">freshwater metagenome</name>
    <dbReference type="NCBI Taxonomy" id="449393"/>
    <lineage>
        <taxon>unclassified sequences</taxon>
        <taxon>metagenomes</taxon>
        <taxon>ecological metagenomes</taxon>
    </lineage>
</organism>
<dbReference type="EC" id="4.2.1.136" evidence="7"/>
<dbReference type="GO" id="GO:0052855">
    <property type="term" value="F:ADP-dependent NAD(P)H-hydrate dehydratase activity"/>
    <property type="evidence" value="ECO:0007669"/>
    <property type="project" value="UniProtKB-EC"/>
</dbReference>
<dbReference type="CDD" id="cd01171">
    <property type="entry name" value="YXKO-related"/>
    <property type="match status" value="1"/>
</dbReference>
<feature type="domain" description="YjeF N-terminal" evidence="22">
    <location>
        <begin position="10"/>
        <end position="180"/>
    </location>
</feature>
<name>A0A6J7DN08_9ZZZZ</name>
<dbReference type="GO" id="GO:0005524">
    <property type="term" value="F:ATP binding"/>
    <property type="evidence" value="ECO:0007669"/>
    <property type="project" value="UniProtKB-KW"/>
</dbReference>
<keyword evidence="16" id="KW-0511">Multifunctional enzyme</keyword>
<evidence type="ECO:0000256" key="15">
    <source>
        <dbReference type="ARBA" id="ARBA00023239"/>
    </source>
</evidence>
<keyword evidence="11" id="KW-0521">NADP</keyword>
<feature type="domain" description="YjeF C-terminal" evidence="21">
    <location>
        <begin position="184"/>
        <end position="456"/>
    </location>
</feature>
<dbReference type="EMBL" id="CAFBPM010000041">
    <property type="protein sequence ID" value="CAB5033196.1"/>
    <property type="molecule type" value="Genomic_DNA"/>
</dbReference>
<evidence type="ECO:0000256" key="5">
    <source>
        <dbReference type="ARBA" id="ARBA00009524"/>
    </source>
</evidence>
<evidence type="ECO:0000256" key="3">
    <source>
        <dbReference type="ARBA" id="ARBA00001958"/>
    </source>
</evidence>
<dbReference type="InterPro" id="IPR017953">
    <property type="entry name" value="Carbohydrate_kinase_pred_CS"/>
</dbReference>
<gene>
    <name evidence="23" type="ORF">UFOPK3427_00708</name>
    <name evidence="24" type="ORF">UFOPK4112_01904</name>
</gene>
<evidence type="ECO:0000259" key="22">
    <source>
        <dbReference type="PROSITE" id="PS51385"/>
    </source>
</evidence>
<evidence type="ECO:0000313" key="23">
    <source>
        <dbReference type="EMBL" id="CAB4869649.1"/>
    </source>
</evidence>
<dbReference type="EC" id="5.1.99.6" evidence="6"/>
<comment type="catalytic activity">
    <reaction evidence="20">
        <text>(6S)-NADPHX + ADP = AMP + phosphate + NADPH + H(+)</text>
        <dbReference type="Rhea" id="RHEA:32235"/>
        <dbReference type="ChEBI" id="CHEBI:15378"/>
        <dbReference type="ChEBI" id="CHEBI:43474"/>
        <dbReference type="ChEBI" id="CHEBI:57783"/>
        <dbReference type="ChEBI" id="CHEBI:64076"/>
        <dbReference type="ChEBI" id="CHEBI:456215"/>
        <dbReference type="ChEBI" id="CHEBI:456216"/>
        <dbReference type="EC" id="4.2.1.136"/>
    </reaction>
</comment>
<keyword evidence="12" id="KW-0630">Potassium</keyword>
<evidence type="ECO:0000256" key="7">
    <source>
        <dbReference type="ARBA" id="ARBA00013129"/>
    </source>
</evidence>
<dbReference type="InterPro" id="IPR036652">
    <property type="entry name" value="YjeF_N_dom_sf"/>
</dbReference>
<keyword evidence="9" id="KW-0547">Nucleotide-binding</keyword>
<keyword evidence="15" id="KW-0456">Lyase</keyword>
<evidence type="ECO:0000256" key="10">
    <source>
        <dbReference type="ARBA" id="ARBA00022840"/>
    </source>
</evidence>
<proteinExistence type="inferred from homology"/>
<keyword evidence="8" id="KW-0479">Metal-binding</keyword>
<evidence type="ECO:0000256" key="6">
    <source>
        <dbReference type="ARBA" id="ARBA00012228"/>
    </source>
</evidence>
<evidence type="ECO:0000256" key="17">
    <source>
        <dbReference type="ARBA" id="ARBA00025153"/>
    </source>
</evidence>
<dbReference type="InterPro" id="IPR004443">
    <property type="entry name" value="YjeF_N_dom"/>
</dbReference>
<dbReference type="NCBIfam" id="TIGR00196">
    <property type="entry name" value="yjeF_cterm"/>
    <property type="match status" value="1"/>
</dbReference>
<dbReference type="Pfam" id="PF01256">
    <property type="entry name" value="Carb_kinase"/>
    <property type="match status" value="1"/>
</dbReference>
<evidence type="ECO:0000256" key="1">
    <source>
        <dbReference type="ARBA" id="ARBA00000013"/>
    </source>
</evidence>
<comment type="catalytic activity">
    <reaction evidence="1">
        <text>(6R)-NADHX = (6S)-NADHX</text>
        <dbReference type="Rhea" id="RHEA:32215"/>
        <dbReference type="ChEBI" id="CHEBI:64074"/>
        <dbReference type="ChEBI" id="CHEBI:64075"/>
        <dbReference type="EC" id="5.1.99.6"/>
    </reaction>
</comment>
<dbReference type="SUPFAM" id="SSF53613">
    <property type="entry name" value="Ribokinase-like"/>
    <property type="match status" value="1"/>
</dbReference>
<dbReference type="PROSITE" id="PS51385">
    <property type="entry name" value="YJEF_N"/>
    <property type="match status" value="1"/>
</dbReference>
<keyword evidence="10" id="KW-0067">ATP-binding</keyword>
<sequence>MQPVVTADEMTACDATALKTISHDVLVRRAGMVVGFAVGRLLQGVSGRRITVLAGPGSNGADGRIAAAMLTRRGARVNVVGPFPESHDLEGSELIVDAAFGTGLSREYVAPKIEAGVRVVAVDIVSGLNATTGECLGNPCLADLTVTMAAYKSGLLLGHGPEHSGTVSVADIGIPIGASSMALLGHEDLTSVPRRARDANKWSAAVGVVAGSPGMEGAASLCSLGALRAGSGMVRLITRRSDTQSPPWPPDVVRREVEPEDFVATVLDEARRVKALVVGPGLGIDEASQRAIREIISKRTCPVVLDADGITAVKDLSTLRQLVDAAASPVIMTPHDGELARLLGRALGSDRLKDVREVADQSGVTVLSKGATTLVVSPAAHQQQVLMVNAGTPALATAGTGDVLSGVIAAMLAQGVVLPLAGALGAHIHGCAGARATSTLLASDLPNLVGEVIEEAHRER</sequence>
<dbReference type="InterPro" id="IPR030677">
    <property type="entry name" value="Nnr"/>
</dbReference>
<protein>
    <recommendedName>
        <fullName evidence="18">Nicotinamide nucleotide repair protein</fullName>
        <ecNumber evidence="7">4.2.1.136</ecNumber>
        <ecNumber evidence="6">5.1.99.6</ecNumber>
    </recommendedName>
</protein>
<dbReference type="PIRSF" id="PIRSF017184">
    <property type="entry name" value="Nnr"/>
    <property type="match status" value="1"/>
</dbReference>
<evidence type="ECO:0000256" key="19">
    <source>
        <dbReference type="ARBA" id="ARBA00048238"/>
    </source>
</evidence>